<dbReference type="Pfam" id="PF07496">
    <property type="entry name" value="zf-CW"/>
    <property type="match status" value="1"/>
</dbReference>
<keyword evidence="8" id="KW-0539">Nucleus</keyword>
<feature type="domain" description="TF-B3" evidence="10">
    <location>
        <begin position="22"/>
        <end position="123"/>
    </location>
</feature>
<keyword evidence="3" id="KW-0863">Zinc-finger</keyword>
<organism evidence="12 13">
    <name type="scientific">Colocasia esculenta</name>
    <name type="common">Wild taro</name>
    <name type="synonym">Arum esculentum</name>
    <dbReference type="NCBI Taxonomy" id="4460"/>
    <lineage>
        <taxon>Eukaryota</taxon>
        <taxon>Viridiplantae</taxon>
        <taxon>Streptophyta</taxon>
        <taxon>Embryophyta</taxon>
        <taxon>Tracheophyta</taxon>
        <taxon>Spermatophyta</taxon>
        <taxon>Magnoliopsida</taxon>
        <taxon>Liliopsida</taxon>
        <taxon>Araceae</taxon>
        <taxon>Aroideae</taxon>
        <taxon>Colocasieae</taxon>
        <taxon>Colocasia</taxon>
    </lineage>
</organism>
<dbReference type="EMBL" id="NMUH01004456">
    <property type="protein sequence ID" value="MQM09713.1"/>
    <property type="molecule type" value="Genomic_DNA"/>
</dbReference>
<sequence length="546" mass="60258">MAIETPISFTYLSSNSVITPLFEKMLSASDAGRIGRLVLPKKCAEAYFPPISQPEGVPLKVQDARGQEWVFQFRFWPNNNSRMYVLEGVTPCIQSMKLQAGDIVTFSRIEPEGKLVMGFRKASNVANEQEGQTNRSGNGCATAKEANYRNGKPGDGTSAPPPRPPKGNSELRNIIGPSDQTTWSKAGRTGFIQKEGTASKSSTLPTKRKSNWLGAKSKRLRIENEDSIELKLTWEEAQELLRPPPNHKPSIVVIEGHEFEEYEIVDVNYLQQEAPVLGKPTIFTTNQEGEKNQWAQCEDCLKWRKLPANALLPPRWTCSDNSWDPERSSCSSPQEITTQKLADLLPSSNVPSKKSKGKVGNEPVEASDGLDTLANLAIMGEGESLPCSSQPTTKHPRHRPGCTCIVCIQPPSGKGPKHKQTCQCNVCLTVKRRFRTLMLRKEKRQSEKEAEKVEAARKKQQEVQTTETSSQREGDTLVTTNAAVCGTQIMDVAGEGLGDGDPDRKKALPSPIKTQIDLNIQPEREEEPSPLSDAGNLMRLLRDAAA</sequence>
<evidence type="ECO:0000256" key="6">
    <source>
        <dbReference type="ARBA" id="ARBA00023125"/>
    </source>
</evidence>
<evidence type="ECO:0008006" key="14">
    <source>
        <dbReference type="Google" id="ProtNLM"/>
    </source>
</evidence>
<dbReference type="PROSITE" id="PS51050">
    <property type="entry name" value="ZF_CW"/>
    <property type="match status" value="1"/>
</dbReference>
<accession>A0A843WEC3</accession>
<dbReference type="FunFam" id="2.40.330.10:FF:000006">
    <property type="entry name" value="B3 domain-containing transcription repressor VAL1"/>
    <property type="match status" value="1"/>
</dbReference>
<dbReference type="SMART" id="SM01019">
    <property type="entry name" value="B3"/>
    <property type="match status" value="1"/>
</dbReference>
<dbReference type="InterPro" id="IPR015300">
    <property type="entry name" value="DNA-bd_pseudobarrel_sf"/>
</dbReference>
<dbReference type="InterPro" id="IPR011124">
    <property type="entry name" value="Znf_CW"/>
</dbReference>
<feature type="compositionally biased region" description="Basic and acidic residues" evidence="9">
    <location>
        <begin position="444"/>
        <end position="461"/>
    </location>
</feature>
<dbReference type="GO" id="GO:0003677">
    <property type="term" value="F:DNA binding"/>
    <property type="evidence" value="ECO:0007669"/>
    <property type="project" value="UniProtKB-KW"/>
</dbReference>
<keyword evidence="6" id="KW-0238">DNA-binding</keyword>
<evidence type="ECO:0000256" key="7">
    <source>
        <dbReference type="ARBA" id="ARBA00023163"/>
    </source>
</evidence>
<dbReference type="PANTHER" id="PTHR46245:SF10">
    <property type="entry name" value="B3 DOMAIN-CONTAINING TRANSCRIPTION FACTOR VAL3"/>
    <property type="match status" value="1"/>
</dbReference>
<feature type="region of interest" description="Disordered" evidence="9">
    <location>
        <begin position="440"/>
        <end position="476"/>
    </location>
</feature>
<feature type="domain" description="CW-type" evidence="11">
    <location>
        <begin position="288"/>
        <end position="338"/>
    </location>
</feature>
<gene>
    <name evidence="12" type="ORF">Taro_042590</name>
</gene>
<keyword evidence="5" id="KW-0805">Transcription regulation</keyword>
<feature type="compositionally biased region" description="Polar residues" evidence="9">
    <location>
        <begin position="126"/>
        <end position="139"/>
    </location>
</feature>
<dbReference type="Proteomes" id="UP000652761">
    <property type="component" value="Unassembled WGS sequence"/>
</dbReference>
<dbReference type="Gene3D" id="2.40.330.10">
    <property type="entry name" value="DNA-binding pseudobarrel domain"/>
    <property type="match status" value="1"/>
</dbReference>
<dbReference type="GO" id="GO:0008270">
    <property type="term" value="F:zinc ion binding"/>
    <property type="evidence" value="ECO:0007669"/>
    <property type="project" value="UniProtKB-KW"/>
</dbReference>
<evidence type="ECO:0000256" key="2">
    <source>
        <dbReference type="ARBA" id="ARBA00022723"/>
    </source>
</evidence>
<dbReference type="AlphaFoldDB" id="A0A843WEC3"/>
<feature type="region of interest" description="Disordered" evidence="9">
    <location>
        <begin position="344"/>
        <end position="366"/>
    </location>
</feature>
<evidence type="ECO:0000259" key="10">
    <source>
        <dbReference type="PROSITE" id="PS50863"/>
    </source>
</evidence>
<evidence type="ECO:0000256" key="3">
    <source>
        <dbReference type="ARBA" id="ARBA00022771"/>
    </source>
</evidence>
<keyword evidence="4" id="KW-0862">Zinc</keyword>
<evidence type="ECO:0000256" key="9">
    <source>
        <dbReference type="SAM" id="MobiDB-lite"/>
    </source>
</evidence>
<protein>
    <recommendedName>
        <fullName evidence="14">B3 domain-containing protein Os07g0563300-like</fullName>
    </recommendedName>
</protein>
<evidence type="ECO:0000256" key="4">
    <source>
        <dbReference type="ARBA" id="ARBA00022833"/>
    </source>
</evidence>
<reference evidence="12" key="1">
    <citation type="submission" date="2017-07" db="EMBL/GenBank/DDBJ databases">
        <title>Taro Niue Genome Assembly and Annotation.</title>
        <authorList>
            <person name="Atibalentja N."/>
            <person name="Keating K."/>
            <person name="Fields C.J."/>
        </authorList>
    </citation>
    <scope>NUCLEOTIDE SEQUENCE</scope>
    <source>
        <strain evidence="12">Niue_2</strain>
        <tissue evidence="12">Leaf</tissue>
    </source>
</reference>
<dbReference type="OrthoDB" id="757982at2759"/>
<evidence type="ECO:0000313" key="12">
    <source>
        <dbReference type="EMBL" id="MQM09713.1"/>
    </source>
</evidence>
<dbReference type="Pfam" id="PF02362">
    <property type="entry name" value="B3"/>
    <property type="match status" value="1"/>
</dbReference>
<keyword evidence="7" id="KW-0804">Transcription</keyword>
<proteinExistence type="predicted"/>
<dbReference type="Gene3D" id="3.30.40.100">
    <property type="match status" value="1"/>
</dbReference>
<keyword evidence="13" id="KW-1185">Reference proteome</keyword>
<name>A0A843WEC3_COLES</name>
<keyword evidence="2" id="KW-0479">Metal-binding</keyword>
<evidence type="ECO:0000313" key="13">
    <source>
        <dbReference type="Proteomes" id="UP000652761"/>
    </source>
</evidence>
<dbReference type="GO" id="GO:0006355">
    <property type="term" value="P:regulation of DNA-templated transcription"/>
    <property type="evidence" value="ECO:0007669"/>
    <property type="project" value="UniProtKB-ARBA"/>
</dbReference>
<comment type="subcellular location">
    <subcellularLocation>
        <location evidence="1">Nucleus</location>
    </subcellularLocation>
</comment>
<dbReference type="PROSITE" id="PS50863">
    <property type="entry name" value="B3"/>
    <property type="match status" value="1"/>
</dbReference>
<dbReference type="GO" id="GO:0005634">
    <property type="term" value="C:nucleus"/>
    <property type="evidence" value="ECO:0007669"/>
    <property type="project" value="UniProtKB-SubCell"/>
</dbReference>
<evidence type="ECO:0000256" key="1">
    <source>
        <dbReference type="ARBA" id="ARBA00004123"/>
    </source>
</evidence>
<dbReference type="InterPro" id="IPR003340">
    <property type="entry name" value="B3_DNA-bd"/>
</dbReference>
<comment type="caution">
    <text evidence="12">The sequence shown here is derived from an EMBL/GenBank/DDBJ whole genome shotgun (WGS) entry which is preliminary data.</text>
</comment>
<evidence type="ECO:0000256" key="5">
    <source>
        <dbReference type="ARBA" id="ARBA00023015"/>
    </source>
</evidence>
<evidence type="ECO:0000256" key="8">
    <source>
        <dbReference type="ARBA" id="ARBA00023242"/>
    </source>
</evidence>
<evidence type="ECO:0000259" key="11">
    <source>
        <dbReference type="PROSITE" id="PS51050"/>
    </source>
</evidence>
<feature type="compositionally biased region" description="Polar residues" evidence="9">
    <location>
        <begin position="196"/>
        <end position="205"/>
    </location>
</feature>
<feature type="region of interest" description="Disordered" evidence="9">
    <location>
        <begin position="126"/>
        <end position="209"/>
    </location>
</feature>
<feature type="region of interest" description="Disordered" evidence="9">
    <location>
        <begin position="494"/>
        <end position="546"/>
    </location>
</feature>
<dbReference type="CDD" id="cd10017">
    <property type="entry name" value="B3_DNA"/>
    <property type="match status" value="1"/>
</dbReference>
<dbReference type="PANTHER" id="PTHR46245">
    <property type="entry name" value="B3 DOMAIN-CONTAINING PROTEIN OS07G0563300"/>
    <property type="match status" value="1"/>
</dbReference>
<dbReference type="SUPFAM" id="SSF101936">
    <property type="entry name" value="DNA-binding pseudobarrel domain"/>
    <property type="match status" value="1"/>
</dbReference>